<proteinExistence type="predicted"/>
<accession>A0ABV2KF04</accession>
<sequence>MTSKGFTDEQVEEGKKVVAKHLADIKLTSKTDD</sequence>
<evidence type="ECO:0000313" key="1">
    <source>
        <dbReference type="EMBL" id="MET3659676.1"/>
    </source>
</evidence>
<protein>
    <submittedName>
        <fullName evidence="1">Uncharacterized protein</fullName>
    </submittedName>
</protein>
<comment type="caution">
    <text evidence="1">The sequence shown here is derived from an EMBL/GenBank/DDBJ whole genome shotgun (WGS) entry which is preliminary data.</text>
</comment>
<evidence type="ECO:0000313" key="2">
    <source>
        <dbReference type="Proteomes" id="UP001549104"/>
    </source>
</evidence>
<gene>
    <name evidence="1" type="ORF">ABIC55_004822</name>
</gene>
<reference evidence="1 2" key="1">
    <citation type="submission" date="2024-06" db="EMBL/GenBank/DDBJ databases">
        <title>Sorghum-associated microbial communities from plants grown in Nebraska, USA.</title>
        <authorList>
            <person name="Schachtman D."/>
        </authorList>
    </citation>
    <scope>NUCLEOTIDE SEQUENCE [LARGE SCALE GENOMIC DNA]</scope>
    <source>
        <strain evidence="1 2">1288</strain>
    </source>
</reference>
<keyword evidence="2" id="KW-1185">Reference proteome</keyword>
<organism evidence="1 2">
    <name type="scientific">Sporosarcina psychrophila</name>
    <name type="common">Bacillus psychrophilus</name>
    <dbReference type="NCBI Taxonomy" id="1476"/>
    <lineage>
        <taxon>Bacteria</taxon>
        <taxon>Bacillati</taxon>
        <taxon>Bacillota</taxon>
        <taxon>Bacilli</taxon>
        <taxon>Bacillales</taxon>
        <taxon>Caryophanaceae</taxon>
        <taxon>Sporosarcina</taxon>
    </lineage>
</organism>
<name>A0ABV2KF04_SPOPS</name>
<dbReference type="EMBL" id="JBEPME010000015">
    <property type="protein sequence ID" value="MET3659676.1"/>
    <property type="molecule type" value="Genomic_DNA"/>
</dbReference>
<dbReference type="Proteomes" id="UP001549104">
    <property type="component" value="Unassembled WGS sequence"/>
</dbReference>